<keyword evidence="7" id="KW-0539">Nucleus</keyword>
<evidence type="ECO:0000256" key="7">
    <source>
        <dbReference type="ARBA" id="ARBA00023242"/>
    </source>
</evidence>
<comment type="similarity">
    <text evidence="3">Belongs to the HARBI1 family.</text>
</comment>
<reference evidence="9" key="1">
    <citation type="submission" date="2021-10" db="EMBL/GenBank/DDBJ databases">
        <title>Tropical sea cucumber genome reveals ecological adaptation and Cuvierian tubules defense mechanism.</title>
        <authorList>
            <person name="Chen T."/>
        </authorList>
    </citation>
    <scope>NUCLEOTIDE SEQUENCE</scope>
    <source>
        <strain evidence="9">Nanhai2018</strain>
        <tissue evidence="9">Muscle</tissue>
    </source>
</reference>
<evidence type="ECO:0000313" key="9">
    <source>
        <dbReference type="EMBL" id="KAJ8023950.1"/>
    </source>
</evidence>
<comment type="cofactor">
    <cofactor evidence="1">
        <name>a divalent metal cation</name>
        <dbReference type="ChEBI" id="CHEBI:60240"/>
    </cofactor>
</comment>
<evidence type="ECO:0000256" key="3">
    <source>
        <dbReference type="ARBA" id="ARBA00006958"/>
    </source>
</evidence>
<dbReference type="GO" id="GO:0004518">
    <property type="term" value="F:nuclease activity"/>
    <property type="evidence" value="ECO:0007669"/>
    <property type="project" value="UniProtKB-KW"/>
</dbReference>
<dbReference type="GO" id="GO:0016787">
    <property type="term" value="F:hydrolase activity"/>
    <property type="evidence" value="ECO:0007669"/>
    <property type="project" value="UniProtKB-KW"/>
</dbReference>
<proteinExistence type="inferred from homology"/>
<keyword evidence="6" id="KW-0378">Hydrolase</keyword>
<gene>
    <name evidence="9" type="ORF">HOLleu_36536</name>
</gene>
<evidence type="ECO:0000256" key="4">
    <source>
        <dbReference type="ARBA" id="ARBA00022722"/>
    </source>
</evidence>
<name>A0A9Q0YJV4_HOLLE</name>
<evidence type="ECO:0000256" key="1">
    <source>
        <dbReference type="ARBA" id="ARBA00001968"/>
    </source>
</evidence>
<keyword evidence="10" id="KW-1185">Reference proteome</keyword>
<dbReference type="InterPro" id="IPR045249">
    <property type="entry name" value="HARBI1-like"/>
</dbReference>
<dbReference type="OrthoDB" id="10061326at2759"/>
<evidence type="ECO:0000259" key="8">
    <source>
        <dbReference type="Pfam" id="PF13359"/>
    </source>
</evidence>
<dbReference type="Proteomes" id="UP001152320">
    <property type="component" value="Chromosome 19"/>
</dbReference>
<comment type="caution">
    <text evidence="9">The sequence shown here is derived from an EMBL/GenBank/DDBJ whole genome shotgun (WGS) entry which is preliminary data.</text>
</comment>
<keyword evidence="5" id="KW-0479">Metal-binding</keyword>
<dbReference type="InterPro" id="IPR027806">
    <property type="entry name" value="HARBI1_dom"/>
</dbReference>
<dbReference type="EMBL" id="JAIZAY010000019">
    <property type="protein sequence ID" value="KAJ8023950.1"/>
    <property type="molecule type" value="Genomic_DNA"/>
</dbReference>
<comment type="subcellular location">
    <subcellularLocation>
        <location evidence="2">Nucleus</location>
    </subcellularLocation>
</comment>
<dbReference type="AlphaFoldDB" id="A0A9Q0YJV4"/>
<dbReference type="PANTHER" id="PTHR22930">
    <property type="match status" value="1"/>
</dbReference>
<evidence type="ECO:0000256" key="5">
    <source>
        <dbReference type="ARBA" id="ARBA00022723"/>
    </source>
</evidence>
<dbReference type="Pfam" id="PF13359">
    <property type="entry name" value="DDE_Tnp_4"/>
    <property type="match status" value="1"/>
</dbReference>
<evidence type="ECO:0000256" key="6">
    <source>
        <dbReference type="ARBA" id="ARBA00022801"/>
    </source>
</evidence>
<sequence length="216" mass="24635">MAVVDADYNFLLVDVGTPGSIADGGIWRETSLGQALEEGRADFPYPEPLPGEDDHDIPYTLVGDDAFPLKSWMTKPYPHRQMSREQKIFNYRLSRAKRVAENAFGIFASRHRCFLTTMKQEPKNVKTIVYVACVLHNLIRTRRAAAAVMEEGDQVDNQTSDLIPGSWRTVRQAEHMPGLQRMPGNRSHKRAKDQRDHLCTYYNSKLGSVPWQKDMI</sequence>
<organism evidence="9 10">
    <name type="scientific">Holothuria leucospilota</name>
    <name type="common">Black long sea cucumber</name>
    <name type="synonym">Mertensiothuria leucospilota</name>
    <dbReference type="NCBI Taxonomy" id="206669"/>
    <lineage>
        <taxon>Eukaryota</taxon>
        <taxon>Metazoa</taxon>
        <taxon>Echinodermata</taxon>
        <taxon>Eleutherozoa</taxon>
        <taxon>Echinozoa</taxon>
        <taxon>Holothuroidea</taxon>
        <taxon>Aspidochirotacea</taxon>
        <taxon>Aspidochirotida</taxon>
        <taxon>Holothuriidae</taxon>
        <taxon>Holothuria</taxon>
    </lineage>
</organism>
<dbReference type="PANTHER" id="PTHR22930:SF269">
    <property type="entry name" value="NUCLEASE HARBI1-LIKE PROTEIN"/>
    <property type="match status" value="1"/>
</dbReference>
<dbReference type="GO" id="GO:0005634">
    <property type="term" value="C:nucleus"/>
    <property type="evidence" value="ECO:0007669"/>
    <property type="project" value="UniProtKB-SubCell"/>
</dbReference>
<feature type="domain" description="DDE Tnp4" evidence="8">
    <location>
        <begin position="2"/>
        <end position="137"/>
    </location>
</feature>
<keyword evidence="4" id="KW-0540">Nuclease</keyword>
<protein>
    <submittedName>
        <fullName evidence="9">Protein ALP1-like</fullName>
    </submittedName>
</protein>
<accession>A0A9Q0YJV4</accession>
<evidence type="ECO:0000256" key="2">
    <source>
        <dbReference type="ARBA" id="ARBA00004123"/>
    </source>
</evidence>
<evidence type="ECO:0000313" key="10">
    <source>
        <dbReference type="Proteomes" id="UP001152320"/>
    </source>
</evidence>
<dbReference type="GO" id="GO:0046872">
    <property type="term" value="F:metal ion binding"/>
    <property type="evidence" value="ECO:0007669"/>
    <property type="project" value="UniProtKB-KW"/>
</dbReference>